<dbReference type="InterPro" id="IPR036305">
    <property type="entry name" value="RGS_sf"/>
</dbReference>
<evidence type="ECO:0000313" key="2">
    <source>
        <dbReference type="EMBL" id="KAJ5087265.1"/>
    </source>
</evidence>
<keyword evidence="3" id="KW-1185">Reference proteome</keyword>
<accession>A0A9W9EST9</accession>
<dbReference type="Proteomes" id="UP001149165">
    <property type="component" value="Unassembled WGS sequence"/>
</dbReference>
<dbReference type="EMBL" id="JAPQKH010000007">
    <property type="protein sequence ID" value="KAJ5087265.1"/>
    <property type="molecule type" value="Genomic_DNA"/>
</dbReference>
<evidence type="ECO:0000256" key="1">
    <source>
        <dbReference type="SAM" id="Phobius"/>
    </source>
</evidence>
<keyword evidence="1" id="KW-0812">Transmembrane</keyword>
<dbReference type="AlphaFoldDB" id="A0A9W9EST9"/>
<name>A0A9W9EST9_9EURO</name>
<dbReference type="OrthoDB" id="5313079at2759"/>
<reference evidence="2" key="1">
    <citation type="submission" date="2022-11" db="EMBL/GenBank/DDBJ databases">
        <authorList>
            <person name="Petersen C."/>
        </authorList>
    </citation>
    <scope>NUCLEOTIDE SEQUENCE</scope>
    <source>
        <strain evidence="2">IBT 30069</strain>
    </source>
</reference>
<dbReference type="SUPFAM" id="SSF48097">
    <property type="entry name" value="Regulator of G-protein signaling, RGS"/>
    <property type="match status" value="1"/>
</dbReference>
<proteinExistence type="predicted"/>
<dbReference type="Gene3D" id="1.10.167.10">
    <property type="entry name" value="Regulator of G-protein Signalling 4, domain 2"/>
    <property type="match status" value="1"/>
</dbReference>
<protein>
    <submittedName>
        <fullName evidence="2">Uncharacterized protein</fullName>
    </submittedName>
</protein>
<feature type="transmembrane region" description="Helical" evidence="1">
    <location>
        <begin position="22"/>
        <end position="43"/>
    </location>
</feature>
<feature type="transmembrane region" description="Helical" evidence="1">
    <location>
        <begin position="270"/>
        <end position="293"/>
    </location>
</feature>
<sequence length="555" mass="63715">MASSSLIGDDDGAPIFDSLAKFYTSVAIVWTVVILSGAGLLIANRREQCIRIRNLSLVLSAVGCLHVYWILCLVAYSMNGRYPCVAEYWIMSIYLPLGIALFQANSMQLLSIFGIQEKLLLAAHRPYVPHLTGRTYSSGRYLDKWRQLNLVQRTEFGIGLGMVIQIILSLCIFLTSRKFQSFGTWDVRVSPSECRRGPEWVPSILWQLTWSWLFAPYVLWKIRNIHDVHHWRLQITICLIANLPGSPMWFAALYSSTATWEAINKYWVPALWFTPGIVTMEAVTIFFPLYEVLISRRRKAHMLEQIQVWNDKRASKIDEPDSRISTSQSEISGHHVPEIYSRDAMEQCLLEDPGTLLRFAAAKEFSGENIIFLNYVRDWKAWWAKIGESQLEYDWAQDPENHRQHMFKIAVEIHASCVNLETAQFPINIESQIYSNLMDLFGEASLMLVREAQGGNSRYYSNIPDGYPMPTHRKKFSTVITVEEDKHALCYDAFPFESHSIMHVESRLPDSVVVPGRFSSRVFDQAEKSVKNLVFTNTWPKFVESSSRTSSIHSK</sequence>
<feature type="transmembrane region" description="Helical" evidence="1">
    <location>
        <begin position="231"/>
        <end position="250"/>
    </location>
</feature>
<gene>
    <name evidence="2" type="ORF">N7456_010881</name>
</gene>
<comment type="caution">
    <text evidence="2">The sequence shown here is derived from an EMBL/GenBank/DDBJ whole genome shotgun (WGS) entry which is preliminary data.</text>
</comment>
<reference evidence="2" key="2">
    <citation type="journal article" date="2023" name="IMA Fungus">
        <title>Comparative genomic study of the Penicillium genus elucidates a diverse pangenome and 15 lateral gene transfer events.</title>
        <authorList>
            <person name="Petersen C."/>
            <person name="Sorensen T."/>
            <person name="Nielsen M.R."/>
            <person name="Sondergaard T.E."/>
            <person name="Sorensen J.L."/>
            <person name="Fitzpatrick D.A."/>
            <person name="Frisvad J.C."/>
            <person name="Nielsen K.L."/>
        </authorList>
    </citation>
    <scope>NUCLEOTIDE SEQUENCE</scope>
    <source>
        <strain evidence="2">IBT 30069</strain>
    </source>
</reference>
<keyword evidence="1" id="KW-0472">Membrane</keyword>
<keyword evidence="1" id="KW-1133">Transmembrane helix</keyword>
<dbReference type="InterPro" id="IPR044926">
    <property type="entry name" value="RGS_subdomain_2"/>
</dbReference>
<evidence type="ECO:0000313" key="3">
    <source>
        <dbReference type="Proteomes" id="UP001149165"/>
    </source>
</evidence>
<feature type="transmembrane region" description="Helical" evidence="1">
    <location>
        <begin position="200"/>
        <end position="219"/>
    </location>
</feature>
<feature type="transmembrane region" description="Helical" evidence="1">
    <location>
        <begin position="55"/>
        <end position="76"/>
    </location>
</feature>
<feature type="transmembrane region" description="Helical" evidence="1">
    <location>
        <begin position="156"/>
        <end position="175"/>
    </location>
</feature>
<feature type="transmembrane region" description="Helical" evidence="1">
    <location>
        <begin position="88"/>
        <end position="115"/>
    </location>
</feature>
<organism evidence="2 3">
    <name type="scientific">Penicillium angulare</name>
    <dbReference type="NCBI Taxonomy" id="116970"/>
    <lineage>
        <taxon>Eukaryota</taxon>
        <taxon>Fungi</taxon>
        <taxon>Dikarya</taxon>
        <taxon>Ascomycota</taxon>
        <taxon>Pezizomycotina</taxon>
        <taxon>Eurotiomycetes</taxon>
        <taxon>Eurotiomycetidae</taxon>
        <taxon>Eurotiales</taxon>
        <taxon>Aspergillaceae</taxon>
        <taxon>Penicillium</taxon>
    </lineage>
</organism>